<accession>A0A1E4SW02</accession>
<keyword evidence="3 9" id="KW-0812">Transmembrane</keyword>
<comment type="subcellular location">
    <subcellularLocation>
        <location evidence="1">Membrane</location>
        <topology evidence="1">Multi-pass membrane protein</topology>
    </subcellularLocation>
</comment>
<dbReference type="EMBL" id="KV453861">
    <property type="protein sequence ID" value="ODV83688.1"/>
    <property type="molecule type" value="Genomic_DNA"/>
</dbReference>
<dbReference type="PANTHER" id="PTHR12879">
    <property type="entry name" value="SPHINGOLIPID DELTA 4 DESATURASE/C-4 HYDROXYLASE PROTEIN DES2"/>
    <property type="match status" value="1"/>
</dbReference>
<dbReference type="OrthoDB" id="200948at2759"/>
<reference evidence="12" key="1">
    <citation type="submission" date="2016-04" db="EMBL/GenBank/DDBJ databases">
        <title>Comparative genomics of biotechnologically important yeasts.</title>
        <authorList>
            <consortium name="DOE Joint Genome Institute"/>
            <person name="Riley R."/>
            <person name="Haridas S."/>
            <person name="Wolfe K.H."/>
            <person name="Lopes M.R."/>
            <person name="Hittinger C.T."/>
            <person name="Goker M."/>
            <person name="Salamov A."/>
            <person name="Wisecaver J."/>
            <person name="Long T.M."/>
            <person name="Aerts A.L."/>
            <person name="Barry K."/>
            <person name="Choi C."/>
            <person name="Clum A."/>
            <person name="Coughlan A.Y."/>
            <person name="Deshpande S."/>
            <person name="Douglass A.P."/>
            <person name="Hanson S.J."/>
            <person name="Klenk H.-P."/>
            <person name="Labutti K."/>
            <person name="Lapidus A."/>
            <person name="Lindquist E."/>
            <person name="Lipzen A."/>
            <person name="Meier-Kolthoff J.P."/>
            <person name="Ohm R.A."/>
            <person name="Otillar R.P."/>
            <person name="Pangilinan J."/>
            <person name="Peng Y."/>
            <person name="Rokas A."/>
            <person name="Rosa C.A."/>
            <person name="Scheuner C."/>
            <person name="Sibirny A.A."/>
            <person name="Slot J.C."/>
            <person name="Stielow J.B."/>
            <person name="Sun H."/>
            <person name="Kurtzman C.P."/>
            <person name="Blackwell M."/>
            <person name="Grigoriev I.V."/>
            <person name="Jeffries T.W."/>
        </authorList>
    </citation>
    <scope>NUCLEOTIDE SEQUENCE [LARGE SCALE GENOMIC DNA]</scope>
    <source>
        <strain evidence="12">NRRL YB-2248</strain>
    </source>
</reference>
<dbReference type="Pfam" id="PF08557">
    <property type="entry name" value="Lipid_DES"/>
    <property type="match status" value="1"/>
</dbReference>
<dbReference type="PIRSF" id="PIRSF017228">
    <property type="entry name" value="Sphnglp_dlt4_des"/>
    <property type="match status" value="1"/>
</dbReference>
<evidence type="ECO:0000256" key="7">
    <source>
        <dbReference type="ARBA" id="ARBA00023136"/>
    </source>
</evidence>
<evidence type="ECO:0000256" key="5">
    <source>
        <dbReference type="ARBA" id="ARBA00023002"/>
    </source>
</evidence>
<dbReference type="AlphaFoldDB" id="A0A1E4SW02"/>
<sequence length="364" mass="42478">MSEITHKLAKTTIKTTPPIIDDLTISSTLDFYWTNEKDPHTIRRKLIMKKYPQVNKLVGHEPLTKYISLLVVAIQFTMAYLLKDTHPLSLKFLLTAYIIGGTCNQNCFLCIHELCHNLGFKKPLYNRLFSIVTNLPIGIPYSASFQPYHQLHHKFLGDEIYDTDIPTKFEAIILSNVLGKAFFATFQILFYAFRPMFITQVKFTLIHLLNVIVQIIVDYLIVTYWSKNSLIYFIMSSFMAGSLHPTAGHFVSEHYIFSPPENYKKFIDIPPLETYSYYGLLNYVTWNVGYHNEHHDFPFVAWSKLPTLKKIAAEFYDDLPCHKSWSWTIVDFIFNYKVTMYNRVKRNTVGSKARNNVNYNDNTK</sequence>
<name>A0A1E4SW02_9ASCO</name>
<evidence type="ECO:0000313" key="12">
    <source>
        <dbReference type="Proteomes" id="UP000094801"/>
    </source>
</evidence>
<dbReference type="PANTHER" id="PTHR12879:SF8">
    <property type="entry name" value="SPHINGOLIPID DELTA(4)-DESATURASE DES1"/>
    <property type="match status" value="1"/>
</dbReference>
<dbReference type="Pfam" id="PF00487">
    <property type="entry name" value="FA_desaturase"/>
    <property type="match status" value="1"/>
</dbReference>
<keyword evidence="12" id="KW-1185">Reference proteome</keyword>
<evidence type="ECO:0000313" key="11">
    <source>
        <dbReference type="EMBL" id="ODV83688.1"/>
    </source>
</evidence>
<dbReference type="InterPro" id="IPR005804">
    <property type="entry name" value="FA_desaturase_dom"/>
</dbReference>
<dbReference type="UniPathway" id="UPA00222"/>
<comment type="function">
    <text evidence="8">Delta(4)-fatty-acid desaturase which introduces a double bond at the 4-position in the long-chain base (LCB) of ceramides.</text>
</comment>
<dbReference type="Proteomes" id="UP000094801">
    <property type="component" value="Unassembled WGS sequence"/>
</dbReference>
<comment type="similarity">
    <text evidence="2 8">Belongs to the fatty acid desaturase type 1 family. DEGS subfamily.</text>
</comment>
<comment type="pathway">
    <text evidence="8">Lipid metabolism; sphingolipid metabolism.</text>
</comment>
<evidence type="ECO:0000256" key="8">
    <source>
        <dbReference type="PIRNR" id="PIRNR017228"/>
    </source>
</evidence>
<evidence type="ECO:0000259" key="10">
    <source>
        <dbReference type="SMART" id="SM01269"/>
    </source>
</evidence>
<keyword evidence="7 8" id="KW-0472">Membrane</keyword>
<proteinExistence type="inferred from homology"/>
<dbReference type="SMART" id="SM01269">
    <property type="entry name" value="Lipid_DES"/>
    <property type="match status" value="1"/>
</dbReference>
<evidence type="ECO:0000256" key="2">
    <source>
        <dbReference type="ARBA" id="ARBA00006146"/>
    </source>
</evidence>
<dbReference type="GO" id="GO:0046513">
    <property type="term" value="P:ceramide biosynthetic process"/>
    <property type="evidence" value="ECO:0007669"/>
    <property type="project" value="TreeGrafter"/>
</dbReference>
<dbReference type="InterPro" id="IPR013866">
    <property type="entry name" value="Sphingolipid_d4-desaturase_N"/>
</dbReference>
<protein>
    <recommendedName>
        <fullName evidence="8">Sphingolipid delta(4)-desaturase</fullName>
        <ecNumber evidence="8">1.14.19.17</ecNumber>
    </recommendedName>
</protein>
<dbReference type="GO" id="GO:0016020">
    <property type="term" value="C:membrane"/>
    <property type="evidence" value="ECO:0007669"/>
    <property type="project" value="UniProtKB-SubCell"/>
</dbReference>
<gene>
    <name evidence="11" type="ORF">CANARDRAFT_177396</name>
</gene>
<evidence type="ECO:0000256" key="1">
    <source>
        <dbReference type="ARBA" id="ARBA00004141"/>
    </source>
</evidence>
<keyword evidence="4 9" id="KW-1133">Transmembrane helix</keyword>
<dbReference type="GO" id="GO:0042284">
    <property type="term" value="F:sphingolipid delta-4 desaturase activity"/>
    <property type="evidence" value="ECO:0007669"/>
    <property type="project" value="UniProtKB-UniRule"/>
</dbReference>
<evidence type="ECO:0000256" key="6">
    <source>
        <dbReference type="ARBA" id="ARBA00023098"/>
    </source>
</evidence>
<feature type="transmembrane region" description="Helical" evidence="9">
    <location>
        <begin position="63"/>
        <end position="82"/>
    </location>
</feature>
<comment type="catalytic activity">
    <reaction evidence="8">
        <text>an N-acylsphinganine + 2 Fe(II)-[cytochrome b5] + O2 + 2 H(+) = an N-acylsphing-4-enine + 2 Fe(III)-[cytochrome b5] + 2 H2O</text>
        <dbReference type="Rhea" id="RHEA:46544"/>
        <dbReference type="Rhea" id="RHEA-COMP:10438"/>
        <dbReference type="Rhea" id="RHEA-COMP:10439"/>
        <dbReference type="ChEBI" id="CHEBI:15377"/>
        <dbReference type="ChEBI" id="CHEBI:15378"/>
        <dbReference type="ChEBI" id="CHEBI:15379"/>
        <dbReference type="ChEBI" id="CHEBI:29033"/>
        <dbReference type="ChEBI" id="CHEBI:29034"/>
        <dbReference type="ChEBI" id="CHEBI:31488"/>
        <dbReference type="ChEBI" id="CHEBI:52639"/>
        <dbReference type="EC" id="1.14.19.17"/>
    </reaction>
</comment>
<feature type="transmembrane region" description="Helical" evidence="9">
    <location>
        <begin position="205"/>
        <end position="225"/>
    </location>
</feature>
<keyword evidence="8" id="KW-0746">Sphingolipid metabolism</keyword>
<dbReference type="STRING" id="983967.A0A1E4SW02"/>
<feature type="domain" description="Sphingolipid delta4-desaturase N-terminal" evidence="10">
    <location>
        <begin position="26"/>
        <end position="64"/>
    </location>
</feature>
<evidence type="ECO:0000256" key="3">
    <source>
        <dbReference type="ARBA" id="ARBA00022692"/>
    </source>
</evidence>
<dbReference type="CDD" id="cd03508">
    <property type="entry name" value="Delta4-sphingolipid-FADS-like"/>
    <property type="match status" value="1"/>
</dbReference>
<evidence type="ECO:0000256" key="4">
    <source>
        <dbReference type="ARBA" id="ARBA00022989"/>
    </source>
</evidence>
<keyword evidence="5 8" id="KW-0560">Oxidoreductase</keyword>
<keyword evidence="6 8" id="KW-0443">Lipid metabolism</keyword>
<organism evidence="11 12">
    <name type="scientific">[Candida] arabinofermentans NRRL YB-2248</name>
    <dbReference type="NCBI Taxonomy" id="983967"/>
    <lineage>
        <taxon>Eukaryota</taxon>
        <taxon>Fungi</taxon>
        <taxon>Dikarya</taxon>
        <taxon>Ascomycota</taxon>
        <taxon>Saccharomycotina</taxon>
        <taxon>Pichiomycetes</taxon>
        <taxon>Pichiales</taxon>
        <taxon>Pichiaceae</taxon>
        <taxon>Ogataea</taxon>
        <taxon>Ogataea/Candida clade</taxon>
    </lineage>
</organism>
<dbReference type="InterPro" id="IPR011388">
    <property type="entry name" value="DES1/DES2"/>
</dbReference>
<dbReference type="EC" id="1.14.19.17" evidence="8"/>
<evidence type="ECO:0000256" key="9">
    <source>
        <dbReference type="SAM" id="Phobius"/>
    </source>
</evidence>
<feature type="transmembrane region" description="Helical" evidence="9">
    <location>
        <begin position="171"/>
        <end position="193"/>
    </location>
</feature>